<organism evidence="1 2">
    <name type="scientific">Auraticoccus monumenti</name>
    <dbReference type="NCBI Taxonomy" id="675864"/>
    <lineage>
        <taxon>Bacteria</taxon>
        <taxon>Bacillati</taxon>
        <taxon>Actinomycetota</taxon>
        <taxon>Actinomycetes</taxon>
        <taxon>Propionibacteriales</taxon>
        <taxon>Propionibacteriaceae</taxon>
        <taxon>Auraticoccus</taxon>
    </lineage>
</organism>
<keyword evidence="2" id="KW-1185">Reference proteome</keyword>
<dbReference type="RefSeq" id="WP_090590605.1">
    <property type="nucleotide sequence ID" value="NZ_LT629688.1"/>
</dbReference>
<protein>
    <recommendedName>
        <fullName evidence="3">Carboxypeptidase regulatory-like domain-containing protein</fullName>
    </recommendedName>
</protein>
<proteinExistence type="predicted"/>
<sequence>MSRTDRPFPEDEPLDAGDLDLLAALARAADVHDPVPAGLTREIRFRLSVRALHAEVAEIVAEGAGTAALRGPHQARTETISFVAGDLSVLVTLTVHDEGVRVDGWLTGTGFSGPGADVRVLRSGAPSGDPVPVDEHGRFVVAPVARGVVQLLFTPADATRRPVVTRHVEL</sequence>
<reference evidence="1 2" key="1">
    <citation type="submission" date="2016-10" db="EMBL/GenBank/DDBJ databases">
        <authorList>
            <person name="de Groot N.N."/>
        </authorList>
    </citation>
    <scope>NUCLEOTIDE SEQUENCE [LARGE SCALE GENOMIC DNA]</scope>
    <source>
        <strain evidence="1 2">MON 2.2</strain>
    </source>
</reference>
<evidence type="ECO:0008006" key="3">
    <source>
        <dbReference type="Google" id="ProtNLM"/>
    </source>
</evidence>
<dbReference type="STRING" id="675864.SAMN04489747_0663"/>
<dbReference type="EMBL" id="LT629688">
    <property type="protein sequence ID" value="SDD30533.1"/>
    <property type="molecule type" value="Genomic_DNA"/>
</dbReference>
<evidence type="ECO:0000313" key="1">
    <source>
        <dbReference type="EMBL" id="SDD30533.1"/>
    </source>
</evidence>
<accession>A0A1G6TN55</accession>
<name>A0A1G6TN55_9ACTN</name>
<gene>
    <name evidence="1" type="ORF">SAMN04489747_0663</name>
</gene>
<dbReference type="AlphaFoldDB" id="A0A1G6TN55"/>
<evidence type="ECO:0000313" key="2">
    <source>
        <dbReference type="Proteomes" id="UP000198546"/>
    </source>
</evidence>
<dbReference type="Proteomes" id="UP000198546">
    <property type="component" value="Chromosome i"/>
</dbReference>